<reference evidence="2 3" key="1">
    <citation type="submission" date="2017-03" db="EMBL/GenBank/DDBJ databases">
        <authorList>
            <person name="Afonso C.L."/>
            <person name="Miller P.J."/>
            <person name="Scott M.A."/>
            <person name="Spackman E."/>
            <person name="Goraichik I."/>
            <person name="Dimitrov K.M."/>
            <person name="Suarez D.L."/>
            <person name="Swayne D.E."/>
        </authorList>
    </citation>
    <scope>NUCLEOTIDE SEQUENCE [LARGE SCALE GENOMIC DNA]</scope>
    <source>
        <strain evidence="2">SB41UT1</strain>
    </source>
</reference>
<evidence type="ECO:0000313" key="2">
    <source>
        <dbReference type="EMBL" id="SMA50080.1"/>
    </source>
</evidence>
<dbReference type="RefSeq" id="WP_087112519.1">
    <property type="nucleotide sequence ID" value="NZ_CBCSCN010000005.1"/>
</dbReference>
<feature type="domain" description="Thioredoxin" evidence="1">
    <location>
        <begin position="4"/>
        <end position="126"/>
    </location>
</feature>
<protein>
    <submittedName>
        <fullName evidence="2">Thioredoxin</fullName>
    </submittedName>
</protein>
<dbReference type="Pfam" id="PF14559">
    <property type="entry name" value="TPR_19"/>
    <property type="match status" value="1"/>
</dbReference>
<keyword evidence="3" id="KW-1185">Reference proteome</keyword>
<evidence type="ECO:0000259" key="1">
    <source>
        <dbReference type="PROSITE" id="PS51352"/>
    </source>
</evidence>
<dbReference type="PROSITE" id="PS51352">
    <property type="entry name" value="THIOREDOXIN_2"/>
    <property type="match status" value="1"/>
</dbReference>
<dbReference type="GO" id="GO:0006950">
    <property type="term" value="P:response to stress"/>
    <property type="evidence" value="ECO:0007669"/>
    <property type="project" value="UniProtKB-ARBA"/>
</dbReference>
<dbReference type="SUPFAM" id="SSF52833">
    <property type="entry name" value="Thioredoxin-like"/>
    <property type="match status" value="1"/>
</dbReference>
<dbReference type="EMBL" id="FWPT01000010">
    <property type="protein sequence ID" value="SMA50080.1"/>
    <property type="molecule type" value="Genomic_DNA"/>
</dbReference>
<dbReference type="Gene3D" id="3.40.30.10">
    <property type="entry name" value="Glutaredoxin"/>
    <property type="match status" value="1"/>
</dbReference>
<dbReference type="Gene3D" id="1.25.40.10">
    <property type="entry name" value="Tetratricopeptide repeat domain"/>
    <property type="match status" value="2"/>
</dbReference>
<dbReference type="SUPFAM" id="SSF48452">
    <property type="entry name" value="TPR-like"/>
    <property type="match status" value="1"/>
</dbReference>
<organism evidence="2 3">
    <name type="scientific">Parendozoicomonas haliclonae</name>
    <dbReference type="NCBI Taxonomy" id="1960125"/>
    <lineage>
        <taxon>Bacteria</taxon>
        <taxon>Pseudomonadati</taxon>
        <taxon>Pseudomonadota</taxon>
        <taxon>Gammaproteobacteria</taxon>
        <taxon>Oceanospirillales</taxon>
        <taxon>Endozoicomonadaceae</taxon>
        <taxon>Parendozoicomonas</taxon>
    </lineage>
</organism>
<sequence>MNELPVSDSSLVFDVSADNLHTEVLEGSNTKPVLLDIWAEWCQPCKAQLPVLMKLVQEYAGKFRLAKLNAEDPDPRVQQLAQQLMMQLGVRSIPTLVLIHEGRPVKVLTGLQQEADLRELLNEVTMSPADRIQQQIDALIEAGESGQALVLLQELLTEEPGNMGLQVLQARLLLQLGRIDDARMVINALPEDAPGAEQPRAKLAFLDMASDISPRAEVEARIQQDEADLEAVYQMAIHHVLADEDEAAFEALLTIVRRDRNFRDDGARLLMLKIFDQKGSADPLVRRYRNRLFSLMH</sequence>
<dbReference type="AlphaFoldDB" id="A0A1X7APQ3"/>
<name>A0A1X7APQ3_9GAMM</name>
<dbReference type="Pfam" id="PF00085">
    <property type="entry name" value="Thioredoxin"/>
    <property type="match status" value="1"/>
</dbReference>
<dbReference type="PANTHER" id="PTHR45663">
    <property type="entry name" value="GEO12009P1"/>
    <property type="match status" value="1"/>
</dbReference>
<dbReference type="OrthoDB" id="9790390at2"/>
<accession>A0A1X7APQ3</accession>
<dbReference type="Pfam" id="PF14561">
    <property type="entry name" value="TPR_20"/>
    <property type="match status" value="1"/>
</dbReference>
<dbReference type="InterPro" id="IPR036249">
    <property type="entry name" value="Thioredoxin-like_sf"/>
</dbReference>
<evidence type="ECO:0000313" key="3">
    <source>
        <dbReference type="Proteomes" id="UP000196573"/>
    </source>
</evidence>
<dbReference type="GO" id="GO:0015035">
    <property type="term" value="F:protein-disulfide reductase activity"/>
    <property type="evidence" value="ECO:0007669"/>
    <property type="project" value="TreeGrafter"/>
</dbReference>
<dbReference type="InterPro" id="IPR011990">
    <property type="entry name" value="TPR-like_helical_dom_sf"/>
</dbReference>
<gene>
    <name evidence="2" type="primary">trxA_2</name>
    <name evidence="2" type="ORF">EHSB41UT_03871</name>
</gene>
<dbReference type="InterPro" id="IPR013766">
    <property type="entry name" value="Thioredoxin_domain"/>
</dbReference>
<proteinExistence type="predicted"/>
<dbReference type="GO" id="GO:0005737">
    <property type="term" value="C:cytoplasm"/>
    <property type="evidence" value="ECO:0007669"/>
    <property type="project" value="TreeGrafter"/>
</dbReference>
<dbReference type="Proteomes" id="UP000196573">
    <property type="component" value="Unassembled WGS sequence"/>
</dbReference>
<dbReference type="PANTHER" id="PTHR45663:SF11">
    <property type="entry name" value="GEO12009P1"/>
    <property type="match status" value="1"/>
</dbReference>